<sequence>MGGVSEGGGLGGLGGGGASVMVGGFEGELSLLVVERLNRTVSMVLYSYSLAREPQPDDQDRKFLMRRAMFHISEGNRTGVTIRMTCGATPVVRRLSEKVEDTENSTLCNEELSDMVYENQDSETSDPLGDELPAGEVQASELDKEAEENGIDNGVVIHKKDIVSESITSKAKVMSLVKD</sequence>
<protein>
    <submittedName>
        <fullName evidence="2">Uncharacterized protein</fullName>
    </submittedName>
</protein>
<proteinExistence type="predicted"/>
<dbReference type="AlphaFoldDB" id="A0ABD3IB15"/>
<evidence type="ECO:0000313" key="2">
    <source>
        <dbReference type="EMBL" id="KAL3700883.1"/>
    </source>
</evidence>
<reference evidence="2 3" key="1">
    <citation type="submission" date="2024-09" db="EMBL/GenBank/DDBJ databases">
        <title>Chromosome-scale assembly of Riccia sorocarpa.</title>
        <authorList>
            <person name="Paukszto L."/>
        </authorList>
    </citation>
    <scope>NUCLEOTIDE SEQUENCE [LARGE SCALE GENOMIC DNA]</scope>
    <source>
        <strain evidence="2">LP-2024</strain>
        <tissue evidence="2">Aerial parts of the thallus</tissue>
    </source>
</reference>
<organism evidence="2 3">
    <name type="scientific">Riccia sorocarpa</name>
    <dbReference type="NCBI Taxonomy" id="122646"/>
    <lineage>
        <taxon>Eukaryota</taxon>
        <taxon>Viridiplantae</taxon>
        <taxon>Streptophyta</taxon>
        <taxon>Embryophyta</taxon>
        <taxon>Marchantiophyta</taxon>
        <taxon>Marchantiopsida</taxon>
        <taxon>Marchantiidae</taxon>
        <taxon>Marchantiales</taxon>
        <taxon>Ricciaceae</taxon>
        <taxon>Riccia</taxon>
    </lineage>
</organism>
<accession>A0ABD3IB15</accession>
<comment type="caution">
    <text evidence="2">The sequence shown here is derived from an EMBL/GenBank/DDBJ whole genome shotgun (WGS) entry which is preliminary data.</text>
</comment>
<keyword evidence="3" id="KW-1185">Reference proteome</keyword>
<name>A0ABD3IB15_9MARC</name>
<evidence type="ECO:0000313" key="3">
    <source>
        <dbReference type="Proteomes" id="UP001633002"/>
    </source>
</evidence>
<evidence type="ECO:0000256" key="1">
    <source>
        <dbReference type="SAM" id="MobiDB-lite"/>
    </source>
</evidence>
<dbReference type="Proteomes" id="UP001633002">
    <property type="component" value="Unassembled WGS sequence"/>
</dbReference>
<gene>
    <name evidence="2" type="ORF">R1sor_018905</name>
</gene>
<dbReference type="EMBL" id="JBJQOH010000001">
    <property type="protein sequence ID" value="KAL3700883.1"/>
    <property type="molecule type" value="Genomic_DNA"/>
</dbReference>
<feature type="region of interest" description="Disordered" evidence="1">
    <location>
        <begin position="119"/>
        <end position="151"/>
    </location>
</feature>